<organism evidence="1 2">
    <name type="scientific">Rotaria sordida</name>
    <dbReference type="NCBI Taxonomy" id="392033"/>
    <lineage>
        <taxon>Eukaryota</taxon>
        <taxon>Metazoa</taxon>
        <taxon>Spiralia</taxon>
        <taxon>Gnathifera</taxon>
        <taxon>Rotifera</taxon>
        <taxon>Eurotatoria</taxon>
        <taxon>Bdelloidea</taxon>
        <taxon>Philodinida</taxon>
        <taxon>Philodinidae</taxon>
        <taxon>Rotaria</taxon>
    </lineage>
</organism>
<reference evidence="1" key="1">
    <citation type="submission" date="2021-02" db="EMBL/GenBank/DDBJ databases">
        <authorList>
            <person name="Nowell W R."/>
        </authorList>
    </citation>
    <scope>NUCLEOTIDE SEQUENCE</scope>
</reference>
<evidence type="ECO:0008006" key="3">
    <source>
        <dbReference type="Google" id="ProtNLM"/>
    </source>
</evidence>
<dbReference type="EMBL" id="CAJOBE010013022">
    <property type="protein sequence ID" value="CAF4158574.1"/>
    <property type="molecule type" value="Genomic_DNA"/>
</dbReference>
<dbReference type="SUPFAM" id="SSF52540">
    <property type="entry name" value="P-loop containing nucleoside triphosphate hydrolases"/>
    <property type="match status" value="1"/>
</dbReference>
<dbReference type="InterPro" id="IPR027417">
    <property type="entry name" value="P-loop_NTPase"/>
</dbReference>
<comment type="caution">
    <text evidence="1">The sequence shown here is derived from an EMBL/GenBank/DDBJ whole genome shotgun (WGS) entry which is preliminary data.</text>
</comment>
<evidence type="ECO:0000313" key="1">
    <source>
        <dbReference type="EMBL" id="CAF4158574.1"/>
    </source>
</evidence>
<accession>A0A819YF07</accession>
<dbReference type="PANTHER" id="PTHR32046">
    <property type="entry name" value="G DOMAIN-CONTAINING PROTEIN"/>
    <property type="match status" value="1"/>
</dbReference>
<dbReference type="PANTHER" id="PTHR32046:SF11">
    <property type="entry name" value="IMMUNE-ASSOCIATED NUCLEOTIDE-BINDING PROTEIN 10-LIKE"/>
    <property type="match status" value="1"/>
</dbReference>
<proteinExistence type="predicted"/>
<name>A0A819YF07_9BILA</name>
<sequence length="457" mass="53843">MTIGDNFEERKIKFGEIDSFNNENFNTLGQSVTQRCKSYVFALKNDNRRQIRIIDTPGFGDTRGLDQDERNMEHTLQYINNLTHLNAICFLLKPNASRLNIFFRTCLIQLFSLLGPTARNNIIFCFTNARSTFYTPGNTAPLLKTMLASSSMNDISFKKENTFCFDSESFRYLVALKNEFPFTNEEKHEYEMSWSTSVKESNRLIDYINKELTVYHIDKGWQSIKHAQFEISYMIRPILETIRNTLRNMILFKMNSSYISIELCPKPIVHPIAVCFSCKRHIIYISQFWITLDVTHEFQNKCYICSCPPNYHIPIDYILEYKSTSNPSIYRLNETNDMLNRMYFASAEFSHFLIHDACSTKDDQFMLGLIQMIRTEKNICAEKQSSQMNRQLITELEKVQHEYEQRMREVASNQNRKTLAMIYEQMKIIRNYSGIHEQMLAIEEGQKEIMKQHEIIL</sequence>
<protein>
    <recommendedName>
        <fullName evidence="3">AIG1-type G domain-containing protein</fullName>
    </recommendedName>
</protein>
<dbReference type="Gene3D" id="3.40.50.300">
    <property type="entry name" value="P-loop containing nucleotide triphosphate hydrolases"/>
    <property type="match status" value="1"/>
</dbReference>
<evidence type="ECO:0000313" key="2">
    <source>
        <dbReference type="Proteomes" id="UP000663874"/>
    </source>
</evidence>
<dbReference type="Proteomes" id="UP000663874">
    <property type="component" value="Unassembled WGS sequence"/>
</dbReference>
<dbReference type="AlphaFoldDB" id="A0A819YF07"/>
<gene>
    <name evidence="1" type="ORF">FNK824_LOCUS34066</name>
</gene>